<dbReference type="GO" id="GO:0046873">
    <property type="term" value="F:metal ion transmembrane transporter activity"/>
    <property type="evidence" value="ECO:0007669"/>
    <property type="project" value="InterPro"/>
</dbReference>
<accession>A0A645E7N5</accession>
<name>A0A645E7N5_9ZZZZ</name>
<keyword evidence="4 5" id="KW-0472">Membrane</keyword>
<gene>
    <name evidence="6" type="ORF">SDC9_144684</name>
</gene>
<dbReference type="InterPro" id="IPR002523">
    <property type="entry name" value="MgTranspt_CorA/ZnTranspt_ZntB"/>
</dbReference>
<dbReference type="InterPro" id="IPR047199">
    <property type="entry name" value="CorA-like"/>
</dbReference>
<dbReference type="AlphaFoldDB" id="A0A645E7N5"/>
<dbReference type="PANTHER" id="PTHR47891">
    <property type="entry name" value="TRANSPORTER-RELATED"/>
    <property type="match status" value="1"/>
</dbReference>
<keyword evidence="3 5" id="KW-1133">Transmembrane helix</keyword>
<reference evidence="6" key="1">
    <citation type="submission" date="2019-08" db="EMBL/GenBank/DDBJ databases">
        <authorList>
            <person name="Kucharzyk K."/>
            <person name="Murdoch R.W."/>
            <person name="Higgins S."/>
            <person name="Loffler F."/>
        </authorList>
    </citation>
    <scope>NUCLEOTIDE SEQUENCE</scope>
</reference>
<dbReference type="Gene3D" id="1.20.58.340">
    <property type="entry name" value="Magnesium transport protein CorA, transmembrane region"/>
    <property type="match status" value="1"/>
</dbReference>
<dbReference type="EMBL" id="VSSQ01043781">
    <property type="protein sequence ID" value="MPM97511.1"/>
    <property type="molecule type" value="Genomic_DNA"/>
</dbReference>
<dbReference type="InterPro" id="IPR045863">
    <property type="entry name" value="CorA_TM1_TM2"/>
</dbReference>
<evidence type="ECO:0000256" key="4">
    <source>
        <dbReference type="ARBA" id="ARBA00023136"/>
    </source>
</evidence>
<evidence type="ECO:0008006" key="7">
    <source>
        <dbReference type="Google" id="ProtNLM"/>
    </source>
</evidence>
<dbReference type="GO" id="GO:0016020">
    <property type="term" value="C:membrane"/>
    <property type="evidence" value="ECO:0007669"/>
    <property type="project" value="UniProtKB-SubCell"/>
</dbReference>
<comment type="subcellular location">
    <subcellularLocation>
        <location evidence="1">Membrane</location>
        <topology evidence="1">Multi-pass membrane protein</topology>
    </subcellularLocation>
</comment>
<evidence type="ECO:0000256" key="5">
    <source>
        <dbReference type="SAM" id="Phobius"/>
    </source>
</evidence>
<organism evidence="6">
    <name type="scientific">bioreactor metagenome</name>
    <dbReference type="NCBI Taxonomy" id="1076179"/>
    <lineage>
        <taxon>unclassified sequences</taxon>
        <taxon>metagenomes</taxon>
        <taxon>ecological metagenomes</taxon>
    </lineage>
</organism>
<dbReference type="PANTHER" id="PTHR47891:SF2">
    <property type="entry name" value="MAGNESIUM AND COBALT TRANSPORTER"/>
    <property type="match status" value="1"/>
</dbReference>
<evidence type="ECO:0000256" key="3">
    <source>
        <dbReference type="ARBA" id="ARBA00022989"/>
    </source>
</evidence>
<evidence type="ECO:0000256" key="1">
    <source>
        <dbReference type="ARBA" id="ARBA00004141"/>
    </source>
</evidence>
<evidence type="ECO:0000313" key="6">
    <source>
        <dbReference type="EMBL" id="MPM97511.1"/>
    </source>
</evidence>
<proteinExistence type="predicted"/>
<comment type="caution">
    <text evidence="6">The sequence shown here is derived from an EMBL/GenBank/DDBJ whole genome shotgun (WGS) entry which is preliminary data.</text>
</comment>
<sequence length="72" mass="7845">MDAFASIISNNLNMVMKALTSITILLAVPTMIASFYGMNVSGLPIAHFYFPIVISVVITALVALLLHKKDMF</sequence>
<feature type="transmembrane region" description="Helical" evidence="5">
    <location>
        <begin position="48"/>
        <end position="66"/>
    </location>
</feature>
<dbReference type="SUPFAM" id="SSF144083">
    <property type="entry name" value="Magnesium transport protein CorA, transmembrane region"/>
    <property type="match status" value="1"/>
</dbReference>
<protein>
    <recommendedName>
        <fullName evidence="7">Cobalt/magnesium transport protein CorA</fullName>
    </recommendedName>
</protein>
<dbReference type="Pfam" id="PF01544">
    <property type="entry name" value="CorA"/>
    <property type="match status" value="1"/>
</dbReference>
<keyword evidence="2 5" id="KW-0812">Transmembrane</keyword>
<feature type="transmembrane region" description="Helical" evidence="5">
    <location>
        <begin position="12"/>
        <end position="36"/>
    </location>
</feature>
<evidence type="ECO:0000256" key="2">
    <source>
        <dbReference type="ARBA" id="ARBA00022692"/>
    </source>
</evidence>